<evidence type="ECO:0000313" key="3">
    <source>
        <dbReference type="Proteomes" id="UP000606653"/>
    </source>
</evidence>
<comment type="caution">
    <text evidence="2">The sequence shown here is derived from an EMBL/GenBank/DDBJ whole genome shotgun (WGS) entry which is preliminary data.</text>
</comment>
<keyword evidence="3" id="KW-1185">Reference proteome</keyword>
<evidence type="ECO:0000313" key="2">
    <source>
        <dbReference type="EMBL" id="GGO02946.1"/>
    </source>
</evidence>
<dbReference type="Gene3D" id="3.40.50.720">
    <property type="entry name" value="NAD(P)-binding Rossmann-like Domain"/>
    <property type="match status" value="1"/>
</dbReference>
<dbReference type="EMBL" id="BMLN01000007">
    <property type="protein sequence ID" value="GGO02946.1"/>
    <property type="molecule type" value="Genomic_DNA"/>
</dbReference>
<reference evidence="3" key="1">
    <citation type="journal article" date="2019" name="Int. J. Syst. Evol. Microbiol.">
        <title>The Global Catalogue of Microorganisms (GCM) 10K type strain sequencing project: providing services to taxonomists for standard genome sequencing and annotation.</title>
        <authorList>
            <consortium name="The Broad Institute Genomics Platform"/>
            <consortium name="The Broad Institute Genome Sequencing Center for Infectious Disease"/>
            <person name="Wu L."/>
            <person name="Ma J."/>
        </authorList>
    </citation>
    <scope>NUCLEOTIDE SEQUENCE [LARGE SCALE GENOMIC DNA]</scope>
    <source>
        <strain evidence="3">CGMCC 1.6964</strain>
    </source>
</reference>
<evidence type="ECO:0000256" key="1">
    <source>
        <dbReference type="SAM" id="MobiDB-lite"/>
    </source>
</evidence>
<feature type="region of interest" description="Disordered" evidence="1">
    <location>
        <begin position="31"/>
        <end position="191"/>
    </location>
</feature>
<name>A0ABQ2L4K9_9BACL</name>
<organism evidence="2 3">
    <name type="scientific">Saccharibacillus kuerlensis</name>
    <dbReference type="NCBI Taxonomy" id="459527"/>
    <lineage>
        <taxon>Bacteria</taxon>
        <taxon>Bacillati</taxon>
        <taxon>Bacillota</taxon>
        <taxon>Bacilli</taxon>
        <taxon>Bacillales</taxon>
        <taxon>Paenibacillaceae</taxon>
        <taxon>Saccharibacillus</taxon>
    </lineage>
</organism>
<sequence length="433" mass="45880">MNRTAWILDLREPFGAALGRELVSRGWTVIGGDPQEAEQNGAAETRASERKEAGLAEQRASDDGWETTDDAANLREEDTPASGWTHGPHIGENADIPTGTGTSGLNDFEGSVAFGPETNARPKSGEWDEEYAEEAEPLSFGADRNASDESGAFTAAGTEPNQEASDGSKVSRSDGESSSALSKGMEPLPEHGRMHILPLAGNRPEALEEAARRTSEIAERIDLLVLNAGRIETANPSTSELSDGGTSEISATNAASASASASEGLAEAQVLAGAEYPAEDTTEARQRDYETYALTPLRAVSGILPLMDGEDSLKRICFVTSREGSISMGGANVPIGRAMARTALHMQAKLLFNDLRREGYTFRMYDPGMPAEQSAHFAGSPYTGKSTGSNPPMTSMTAAIGESARFAAGFFANPHADESRLVLTGSRGEEWPF</sequence>
<feature type="compositionally biased region" description="Acidic residues" evidence="1">
    <location>
        <begin position="127"/>
        <end position="136"/>
    </location>
</feature>
<proteinExistence type="predicted"/>
<feature type="compositionally biased region" description="Polar residues" evidence="1">
    <location>
        <begin position="159"/>
        <end position="168"/>
    </location>
</feature>
<feature type="compositionally biased region" description="Polar residues" evidence="1">
    <location>
        <begin position="234"/>
        <end position="245"/>
    </location>
</feature>
<feature type="compositionally biased region" description="Basic and acidic residues" evidence="1">
    <location>
        <begin position="46"/>
        <end position="62"/>
    </location>
</feature>
<feature type="region of interest" description="Disordered" evidence="1">
    <location>
        <begin position="234"/>
        <end position="255"/>
    </location>
</feature>
<gene>
    <name evidence="2" type="ORF">GCM10010969_26740</name>
</gene>
<dbReference type="InterPro" id="IPR036291">
    <property type="entry name" value="NAD(P)-bd_dom_sf"/>
</dbReference>
<dbReference type="RefSeq" id="WP_018976691.1">
    <property type="nucleotide sequence ID" value="NZ_BMLN01000007.1"/>
</dbReference>
<accession>A0ABQ2L4K9</accession>
<protein>
    <submittedName>
        <fullName evidence="2">Uncharacterized protein</fullName>
    </submittedName>
</protein>
<dbReference type="SUPFAM" id="SSF51735">
    <property type="entry name" value="NAD(P)-binding Rossmann-fold domains"/>
    <property type="match status" value="1"/>
</dbReference>
<dbReference type="Proteomes" id="UP000606653">
    <property type="component" value="Unassembled WGS sequence"/>
</dbReference>